<dbReference type="SMART" id="SM00397">
    <property type="entry name" value="t_SNARE"/>
    <property type="match status" value="1"/>
</dbReference>
<sequence length="356" mass="39991">MWRDRTNLYISYRQSYAHHPAKKTKYSSSSNGFSSSIPSGSSERQGLMSAGAFEDDGDAVIEMDLLPPRWADISDEVTEYLTDIASKSLKLEKLHQKHVLPGFNDEDVKRNEEGEIERLTQDITRGFHNCQKAIQRVEMMVRENKQQGGISKGEETMARNIQISLAGRVQEASAGFRKKQSAYLKKLRGLSGMNPSIERTSTPPYNNFTDPSLLETETDKSYSQSTLTQTQTQKHLISNDAAITQREREITDIAQGIIELADIFKELQTMIIDQGTMLDRIDYNVERMAVDVKAADKELNVASGYQKKGTKRRIIFLLILLVVGMFILLMVKPKRHSDGAVEKPPEQVGPGESATS</sequence>
<dbReference type="InterPro" id="IPR000727">
    <property type="entry name" value="T_SNARE_dom"/>
</dbReference>
<gene>
    <name evidence="13" type="ORF">RAG0_06216</name>
</gene>
<evidence type="ECO:0000313" key="14">
    <source>
        <dbReference type="Proteomes" id="UP000178912"/>
    </source>
</evidence>
<dbReference type="Pfam" id="PF05739">
    <property type="entry name" value="SNARE"/>
    <property type="match status" value="1"/>
</dbReference>
<dbReference type="GO" id="GO:0006906">
    <property type="term" value="P:vesicle fusion"/>
    <property type="evidence" value="ECO:0007669"/>
    <property type="project" value="TreeGrafter"/>
</dbReference>
<evidence type="ECO:0000256" key="3">
    <source>
        <dbReference type="ARBA" id="ARBA00022448"/>
    </source>
</evidence>
<name>A0A1E1KGD7_9HELO</name>
<organism evidence="13 14">
    <name type="scientific">Rhynchosporium agropyri</name>
    <dbReference type="NCBI Taxonomy" id="914238"/>
    <lineage>
        <taxon>Eukaryota</taxon>
        <taxon>Fungi</taxon>
        <taxon>Dikarya</taxon>
        <taxon>Ascomycota</taxon>
        <taxon>Pezizomycotina</taxon>
        <taxon>Leotiomycetes</taxon>
        <taxon>Helotiales</taxon>
        <taxon>Ploettnerulaceae</taxon>
        <taxon>Rhynchosporium</taxon>
    </lineage>
</organism>
<accession>A0A1E1KGD7</accession>
<evidence type="ECO:0000256" key="6">
    <source>
        <dbReference type="ARBA" id="ARBA00022989"/>
    </source>
</evidence>
<dbReference type="PROSITE" id="PS50192">
    <property type="entry name" value="T_SNARE"/>
    <property type="match status" value="1"/>
</dbReference>
<dbReference type="GO" id="GO:0000139">
    <property type="term" value="C:Golgi membrane"/>
    <property type="evidence" value="ECO:0007669"/>
    <property type="project" value="UniProtKB-SubCell"/>
</dbReference>
<protein>
    <submittedName>
        <fullName evidence="13">Related to the member of the syntaxin family of t-SNAREs TLG2</fullName>
    </submittedName>
</protein>
<evidence type="ECO:0000256" key="8">
    <source>
        <dbReference type="ARBA" id="ARBA00023054"/>
    </source>
</evidence>
<dbReference type="Gene3D" id="1.20.58.70">
    <property type="match status" value="1"/>
</dbReference>
<keyword evidence="6 11" id="KW-1133">Transmembrane helix</keyword>
<feature type="region of interest" description="Disordered" evidence="10">
    <location>
        <begin position="337"/>
        <end position="356"/>
    </location>
</feature>
<reference evidence="14" key="1">
    <citation type="submission" date="2016-03" db="EMBL/GenBank/DDBJ databases">
        <authorList>
            <person name="Guldener U."/>
        </authorList>
    </citation>
    <scope>NUCLEOTIDE SEQUENCE [LARGE SCALE GENOMIC DNA]</scope>
    <source>
        <strain evidence="14">04CH-RAC-A.6.1</strain>
    </source>
</reference>
<evidence type="ECO:0000256" key="10">
    <source>
        <dbReference type="SAM" id="MobiDB-lite"/>
    </source>
</evidence>
<keyword evidence="9 11" id="KW-0472">Membrane</keyword>
<proteinExistence type="inferred from homology"/>
<keyword evidence="7" id="KW-0333">Golgi apparatus</keyword>
<dbReference type="GO" id="GO:0000149">
    <property type="term" value="F:SNARE binding"/>
    <property type="evidence" value="ECO:0007669"/>
    <property type="project" value="TreeGrafter"/>
</dbReference>
<dbReference type="AlphaFoldDB" id="A0A1E1KGD7"/>
<evidence type="ECO:0000256" key="4">
    <source>
        <dbReference type="ARBA" id="ARBA00022692"/>
    </source>
</evidence>
<dbReference type="PANTHER" id="PTHR19957:SF83">
    <property type="entry name" value="SYNTAXIN-16"/>
    <property type="match status" value="1"/>
</dbReference>
<comment type="subcellular location">
    <subcellularLocation>
        <location evidence="1">Golgi apparatus membrane</location>
        <topology evidence="1">Single-pass type IV membrane protein</topology>
    </subcellularLocation>
</comment>
<evidence type="ECO:0000256" key="7">
    <source>
        <dbReference type="ARBA" id="ARBA00023034"/>
    </source>
</evidence>
<evidence type="ECO:0000256" key="11">
    <source>
        <dbReference type="SAM" id="Phobius"/>
    </source>
</evidence>
<evidence type="ECO:0000256" key="9">
    <source>
        <dbReference type="ARBA" id="ARBA00023136"/>
    </source>
</evidence>
<dbReference type="SUPFAM" id="SSF47661">
    <property type="entry name" value="t-snare proteins"/>
    <property type="match status" value="1"/>
</dbReference>
<evidence type="ECO:0000256" key="2">
    <source>
        <dbReference type="ARBA" id="ARBA00009063"/>
    </source>
</evidence>
<keyword evidence="8" id="KW-0175">Coiled coil</keyword>
<dbReference type="InterPro" id="IPR045242">
    <property type="entry name" value="Syntaxin"/>
</dbReference>
<comment type="similarity">
    <text evidence="2">Belongs to the syntaxin family.</text>
</comment>
<dbReference type="GO" id="GO:0031201">
    <property type="term" value="C:SNARE complex"/>
    <property type="evidence" value="ECO:0007669"/>
    <property type="project" value="TreeGrafter"/>
</dbReference>
<dbReference type="InterPro" id="IPR010989">
    <property type="entry name" value="SNARE"/>
</dbReference>
<dbReference type="EMBL" id="FJUX01000030">
    <property type="protein sequence ID" value="CZS97097.1"/>
    <property type="molecule type" value="Genomic_DNA"/>
</dbReference>
<keyword evidence="3" id="KW-0813">Transport</keyword>
<feature type="region of interest" description="Disordered" evidence="10">
    <location>
        <begin position="21"/>
        <end position="45"/>
    </location>
</feature>
<dbReference type="PANTHER" id="PTHR19957">
    <property type="entry name" value="SYNTAXIN"/>
    <property type="match status" value="1"/>
</dbReference>
<evidence type="ECO:0000256" key="5">
    <source>
        <dbReference type="ARBA" id="ARBA00022927"/>
    </source>
</evidence>
<dbReference type="CDD" id="cd15845">
    <property type="entry name" value="SNARE_syntaxin16"/>
    <property type="match status" value="1"/>
</dbReference>
<feature type="domain" description="T-SNARE coiled-coil homology" evidence="12">
    <location>
        <begin position="240"/>
        <end position="302"/>
    </location>
</feature>
<dbReference type="PROSITE" id="PS00914">
    <property type="entry name" value="SYNTAXIN"/>
    <property type="match status" value="1"/>
</dbReference>
<evidence type="ECO:0000313" key="13">
    <source>
        <dbReference type="EMBL" id="CZS97097.1"/>
    </source>
</evidence>
<dbReference type="FunFam" id="1.20.58.70:FF:000021">
    <property type="entry name" value="SNARE complex subunit (Tlg2)"/>
    <property type="match status" value="1"/>
</dbReference>
<dbReference type="GO" id="GO:0006886">
    <property type="term" value="P:intracellular protein transport"/>
    <property type="evidence" value="ECO:0007669"/>
    <property type="project" value="InterPro"/>
</dbReference>
<dbReference type="GO" id="GO:0048278">
    <property type="term" value="P:vesicle docking"/>
    <property type="evidence" value="ECO:0007669"/>
    <property type="project" value="TreeGrafter"/>
</dbReference>
<evidence type="ECO:0000256" key="1">
    <source>
        <dbReference type="ARBA" id="ARBA00004409"/>
    </source>
</evidence>
<dbReference type="InterPro" id="IPR006012">
    <property type="entry name" value="Syntaxin/epimorphin_CS"/>
</dbReference>
<dbReference type="OrthoDB" id="10251371at2759"/>
<dbReference type="GO" id="GO:0005484">
    <property type="term" value="F:SNAP receptor activity"/>
    <property type="evidence" value="ECO:0007669"/>
    <property type="project" value="InterPro"/>
</dbReference>
<evidence type="ECO:0000259" key="12">
    <source>
        <dbReference type="PROSITE" id="PS50192"/>
    </source>
</evidence>
<dbReference type="Proteomes" id="UP000178912">
    <property type="component" value="Unassembled WGS sequence"/>
</dbReference>
<keyword evidence="14" id="KW-1185">Reference proteome</keyword>
<feature type="compositionally biased region" description="Low complexity" evidence="10">
    <location>
        <begin position="27"/>
        <end position="42"/>
    </location>
</feature>
<keyword evidence="4 11" id="KW-0812">Transmembrane</keyword>
<feature type="transmembrane region" description="Helical" evidence="11">
    <location>
        <begin position="314"/>
        <end position="331"/>
    </location>
</feature>
<keyword evidence="5" id="KW-0653">Protein transport</keyword>